<organism evidence="1 4">
    <name type="scientific">Myxococcus virescens</name>
    <dbReference type="NCBI Taxonomy" id="83456"/>
    <lineage>
        <taxon>Bacteria</taxon>
        <taxon>Pseudomonadati</taxon>
        <taxon>Myxococcota</taxon>
        <taxon>Myxococcia</taxon>
        <taxon>Myxococcales</taxon>
        <taxon>Cystobacterineae</taxon>
        <taxon>Myxococcaceae</taxon>
        <taxon>Myxococcus</taxon>
    </lineage>
</organism>
<dbReference type="RefSeq" id="WP_143043192.1">
    <property type="nucleotide sequence ID" value="NZ_BJVY01000056.1"/>
</dbReference>
<reference evidence="1 4" key="2">
    <citation type="submission" date="2019-07" db="EMBL/GenBank/DDBJ databases">
        <title>Whole genome shotgun sequence of Myxococcus virescens NBRC 100334.</title>
        <authorList>
            <person name="Hosoyama A."/>
            <person name="Uohara A."/>
            <person name="Ohji S."/>
            <person name="Ichikawa N."/>
        </authorList>
    </citation>
    <scope>NUCLEOTIDE SEQUENCE [LARGE SCALE GENOMIC DNA]</scope>
    <source>
        <strain evidence="1 4">NBRC 100334</strain>
    </source>
</reference>
<dbReference type="Proteomes" id="UP000198717">
    <property type="component" value="Unassembled WGS sequence"/>
</dbReference>
<evidence type="ECO:0000313" key="4">
    <source>
        <dbReference type="Proteomes" id="UP000321224"/>
    </source>
</evidence>
<dbReference type="EMBL" id="BJVY01000056">
    <property type="protein sequence ID" value="GEL74901.1"/>
    <property type="molecule type" value="Genomic_DNA"/>
</dbReference>
<dbReference type="AlphaFoldDB" id="A0A511HMS7"/>
<protein>
    <submittedName>
        <fullName evidence="1">Uncharacterized protein</fullName>
    </submittedName>
</protein>
<accession>A0A511HMS7</accession>
<comment type="caution">
    <text evidence="1">The sequence shown here is derived from an EMBL/GenBank/DDBJ whole genome shotgun (WGS) entry which is preliminary data.</text>
</comment>
<evidence type="ECO:0000313" key="2">
    <source>
        <dbReference type="EMBL" id="SDE61118.1"/>
    </source>
</evidence>
<reference evidence="2 3" key="1">
    <citation type="submission" date="2016-10" db="EMBL/GenBank/DDBJ databases">
        <authorList>
            <person name="Varghese N."/>
            <person name="Submissions S."/>
        </authorList>
    </citation>
    <scope>NUCLEOTIDE SEQUENCE [LARGE SCALE GENOMIC DNA]</scope>
    <source>
        <strain evidence="2 3">DSM 2260</strain>
    </source>
</reference>
<evidence type="ECO:0000313" key="3">
    <source>
        <dbReference type="Proteomes" id="UP000198717"/>
    </source>
</evidence>
<dbReference type="Proteomes" id="UP000321224">
    <property type="component" value="Unassembled WGS sequence"/>
</dbReference>
<sequence>MSGNTSELRRAIMARVADVDAVKIAETGPFNVRITIVPNSKADFATLKARIERVLHYVGIAGVGYHIEEGSISAETGAANIPSRLQVAGYDTDPTVSGIMEALVRLVPRLARLALEERTESLQVLVAQDDGSAPAPFIEECRRALEAIKYTGLRFEIAPFSANDHRNALINAGFHVPRRESRINRLTEEHDDQYATRLKKLVNGAPPEQIRLIDSLSGSKVLCTSALRGQAPLACFLPIYDHVYTMLPPQDVQPGVDYFNHFFDLTESEFIDYCRLGKLIPVFKFSLGSYPEKVAKLFLEDPSLPFLQPRELDYVAARYAWDQSRHIRFLSANRKLTEELHLALEELDKLSFDTDARLQSSFISSLLHGVERFEGTMWRNGHLALPHFSPAIVGAQALALLPRSPSGDMAMIDGFSAIHNIALAQAFQASLHTKLVLAEPMLSYAASFFRPMREVHSSAFSDQLNEVIRAFDIAHAKIPAKDYVEIFDAPETKRLRTLVTDVLKTGSDPAKDSEIRERVQTFNAGVRKLARNAVESSSVDVAGDLVAGAQASAGHSALINLLSKLLGLKTVTRVAGMVAKRAIEDTVLGGQLDRVRGVINGVPSQSIRLYRIRSKLQRR</sequence>
<gene>
    <name evidence="1" type="ORF">MVI01_66850</name>
    <name evidence="2" type="ORF">SAMN04488504_10975</name>
</gene>
<evidence type="ECO:0000313" key="1">
    <source>
        <dbReference type="EMBL" id="GEL74901.1"/>
    </source>
</evidence>
<dbReference type="EMBL" id="FNAJ01000009">
    <property type="protein sequence ID" value="SDE61118.1"/>
    <property type="molecule type" value="Genomic_DNA"/>
</dbReference>
<proteinExistence type="predicted"/>
<name>A0A511HMS7_9BACT</name>
<keyword evidence="3" id="KW-1185">Reference proteome</keyword>